<keyword evidence="2" id="KW-1185">Reference proteome</keyword>
<dbReference type="RefSeq" id="YP_009037021.1">
    <property type="nucleotide sequence ID" value="NC_024216.1"/>
</dbReference>
<organism evidence="1 2">
    <name type="scientific">Bacillus phage CAM003</name>
    <dbReference type="NCBI Taxonomy" id="1486657"/>
    <lineage>
        <taxon>Viruses</taxon>
        <taxon>Duplodnaviria</taxon>
        <taxon>Heunggongvirae</taxon>
        <taxon>Uroviricota</taxon>
        <taxon>Caudoviricetes</taxon>
        <taxon>Herelleviridae</taxon>
        <taxon>Bastillevirinae</taxon>
        <taxon>Bastillevirus</taxon>
        <taxon>Bastillevirus CAM003</taxon>
    </lineage>
</organism>
<evidence type="ECO:0000313" key="2">
    <source>
        <dbReference type="Proteomes" id="UP000026902"/>
    </source>
</evidence>
<reference evidence="2" key="1">
    <citation type="submission" date="2014-09" db="EMBL/GenBank/DDBJ databases">
        <authorList>
            <person name="Sauder A.B."/>
            <person name="McKenzie Q.R."/>
            <person name="Temple L.M."/>
            <person name="Alexis B.K."/>
            <person name="Al-Atrache Z."/>
            <person name="Lewis L.O."/>
            <person name="Loesser-Casey K.E."/>
            <person name="Mitchell K.J."/>
        </authorList>
    </citation>
    <scope>NUCLEOTIDE SEQUENCE [LARGE SCALE GENOMIC DNA]</scope>
</reference>
<dbReference type="EMBL" id="KJ489397">
    <property type="protein sequence ID" value="AHZ09555.1"/>
    <property type="molecule type" value="Genomic_DNA"/>
</dbReference>
<dbReference type="Proteomes" id="UP000026902">
    <property type="component" value="Segment"/>
</dbReference>
<evidence type="ECO:0000313" key="1">
    <source>
        <dbReference type="EMBL" id="AHZ09555.1"/>
    </source>
</evidence>
<sequence>MDRRLWLAMAERLQEIADNTCDIDTGDELNEIIDKIYEQFL</sequence>
<dbReference type="KEGG" id="vg:19526421"/>
<accession>A0A024AZE2</accession>
<dbReference type="GeneID" id="19526421"/>
<protein>
    <submittedName>
        <fullName evidence="1">Uncharacterized protein</fullName>
    </submittedName>
</protein>
<proteinExistence type="predicted"/>
<name>A0A024AZE2_9CAUD</name>